<sequence length="196" mass="23237">MDNLLQAVRDYVTLFLTENLSQQLTFHNITHTYEVVSAVREIARENTLCDEDFCALEIAAWFHDCGYVSCYKGHEKESKRIAKNFLENFNCDKSFVDKVLKCIESTKYPQNPVSDIEKIICDADMFHLTRTNYNQYEKALRLEFEKFLGLIFTDEEWQMENHIFLQHQHYFTSYGQDVLKKLKDLNIQLMNSSNKF</sequence>
<dbReference type="SUPFAM" id="SSF109604">
    <property type="entry name" value="HD-domain/PDEase-like"/>
    <property type="match status" value="1"/>
</dbReference>
<dbReference type="SMART" id="SM00471">
    <property type="entry name" value="HDc"/>
    <property type="match status" value="1"/>
</dbReference>
<dbReference type="InterPro" id="IPR003607">
    <property type="entry name" value="HD/PDEase_dom"/>
</dbReference>
<dbReference type="InterPro" id="IPR006674">
    <property type="entry name" value="HD_domain"/>
</dbReference>
<dbReference type="STRING" id="452084.AR438_11520"/>
<dbReference type="InterPro" id="IPR009218">
    <property type="entry name" value="HD_phosphohydro"/>
</dbReference>
<feature type="domain" description="HD/PDEase" evidence="1">
    <location>
        <begin position="24"/>
        <end position="138"/>
    </location>
</feature>
<comment type="caution">
    <text evidence="2">The sequence shown here is derived from an EMBL/GenBank/DDBJ whole genome shotgun (WGS) entry which is preliminary data.</text>
</comment>
<keyword evidence="3" id="KW-1185">Reference proteome</keyword>
<dbReference type="Pfam" id="PF01966">
    <property type="entry name" value="HD"/>
    <property type="match status" value="1"/>
</dbReference>
<dbReference type="OrthoDB" id="5728337at2"/>
<accession>A0A0Q3SLR0</accession>
<reference evidence="2 3" key="1">
    <citation type="submission" date="2015-10" db="EMBL/GenBank/DDBJ databases">
        <title>Chryseobacterium aquaticum genome.</title>
        <authorList>
            <person name="Newman J.D."/>
            <person name="Ferguson M.B."/>
            <person name="Miller J.R."/>
        </authorList>
    </citation>
    <scope>NUCLEOTIDE SEQUENCE [LARGE SCALE GENOMIC DNA]</scope>
    <source>
        <strain evidence="2 3">KCTC 12483</strain>
    </source>
</reference>
<protein>
    <recommendedName>
        <fullName evidence="1">HD/PDEase domain-containing protein</fullName>
    </recommendedName>
</protein>
<gene>
    <name evidence="2" type="ORF">AR438_11520</name>
</gene>
<dbReference type="AlphaFoldDB" id="A0A0Q3SLR0"/>
<evidence type="ECO:0000313" key="2">
    <source>
        <dbReference type="EMBL" id="KQK26194.1"/>
    </source>
</evidence>
<dbReference type="Gene3D" id="1.10.3210.10">
    <property type="entry name" value="Hypothetical protein af1432"/>
    <property type="match status" value="1"/>
</dbReference>
<dbReference type="PANTHER" id="PTHR21174:SF0">
    <property type="entry name" value="HD PHOSPHOHYDROLASE FAMILY PROTEIN-RELATED"/>
    <property type="match status" value="1"/>
</dbReference>
<evidence type="ECO:0000259" key="1">
    <source>
        <dbReference type="SMART" id="SM00471"/>
    </source>
</evidence>
<dbReference type="EMBL" id="LLYZ01000005">
    <property type="protein sequence ID" value="KQK26194.1"/>
    <property type="molecule type" value="Genomic_DNA"/>
</dbReference>
<dbReference type="Proteomes" id="UP000051682">
    <property type="component" value="Unassembled WGS sequence"/>
</dbReference>
<evidence type="ECO:0000313" key="3">
    <source>
        <dbReference type="Proteomes" id="UP000051682"/>
    </source>
</evidence>
<name>A0A0Q3SLR0_9FLAO</name>
<proteinExistence type="predicted"/>
<dbReference type="PANTHER" id="PTHR21174">
    <property type="match status" value="1"/>
</dbReference>
<dbReference type="RefSeq" id="WP_056015236.1">
    <property type="nucleotide sequence ID" value="NZ_LLYZ01000005.1"/>
</dbReference>
<dbReference type="CDD" id="cd00077">
    <property type="entry name" value="HDc"/>
    <property type="match status" value="1"/>
</dbReference>
<organism evidence="2 3">
    <name type="scientific">Chryseobacterium aquaticum</name>
    <dbReference type="NCBI Taxonomy" id="452084"/>
    <lineage>
        <taxon>Bacteria</taxon>
        <taxon>Pseudomonadati</taxon>
        <taxon>Bacteroidota</taxon>
        <taxon>Flavobacteriia</taxon>
        <taxon>Flavobacteriales</taxon>
        <taxon>Weeksellaceae</taxon>
        <taxon>Chryseobacterium group</taxon>
        <taxon>Chryseobacterium</taxon>
    </lineage>
</organism>